<keyword evidence="4" id="KW-1185">Reference proteome</keyword>
<evidence type="ECO:0000256" key="2">
    <source>
        <dbReference type="SAM" id="Phobius"/>
    </source>
</evidence>
<feature type="transmembrane region" description="Helical" evidence="2">
    <location>
        <begin position="156"/>
        <end position="177"/>
    </location>
</feature>
<keyword evidence="1" id="KW-0175">Coiled coil</keyword>
<organism evidence="3 4">
    <name type="scientific">Hymenobacter aerilatus</name>
    <dbReference type="NCBI Taxonomy" id="2932251"/>
    <lineage>
        <taxon>Bacteria</taxon>
        <taxon>Pseudomonadati</taxon>
        <taxon>Bacteroidota</taxon>
        <taxon>Cytophagia</taxon>
        <taxon>Cytophagales</taxon>
        <taxon>Hymenobacteraceae</taxon>
        <taxon>Hymenobacter</taxon>
    </lineage>
</organism>
<sequence length="187" mass="21103">MKLLLLLLLLQQPASPSLTPAPDPVPRLIQERETLVRQYEAANAQRNAFLANKPSKRDLEEVITALKGIIRKDTEIVQAVKDGAVRQTAGLVAERQQVQQQASVAQSDQSTTRERFYDLQRQIANLEERERQHQKKLAEAQAVVHEADQSRTTRDLITAALAVLSVGLLVYVGRLRGQRRAPMKRKR</sequence>
<feature type="coiled-coil region" evidence="1">
    <location>
        <begin position="116"/>
        <end position="143"/>
    </location>
</feature>
<dbReference type="EMBL" id="CP095053">
    <property type="protein sequence ID" value="UOR06814.1"/>
    <property type="molecule type" value="Genomic_DNA"/>
</dbReference>
<name>A0A8T9T0V9_9BACT</name>
<dbReference type="RefSeq" id="WP_245096094.1">
    <property type="nucleotide sequence ID" value="NZ_CP095053.1"/>
</dbReference>
<gene>
    <name evidence="3" type="ORF">MUN82_06845</name>
</gene>
<evidence type="ECO:0000313" key="4">
    <source>
        <dbReference type="Proteomes" id="UP000829925"/>
    </source>
</evidence>
<evidence type="ECO:0000313" key="3">
    <source>
        <dbReference type="EMBL" id="UOR06814.1"/>
    </source>
</evidence>
<keyword evidence="2" id="KW-0472">Membrane</keyword>
<dbReference type="KEGG" id="haei:MUN82_06845"/>
<evidence type="ECO:0000256" key="1">
    <source>
        <dbReference type="SAM" id="Coils"/>
    </source>
</evidence>
<keyword evidence="2" id="KW-1133">Transmembrane helix</keyword>
<proteinExistence type="predicted"/>
<accession>A0A8T9T0V9</accession>
<reference evidence="3 4" key="1">
    <citation type="submission" date="2022-04" db="EMBL/GenBank/DDBJ databases">
        <title>Hymenobacter sp. isolated from the air.</title>
        <authorList>
            <person name="Won M."/>
            <person name="Lee C.-M."/>
            <person name="Woen H.-Y."/>
            <person name="Kwon S.-W."/>
        </authorList>
    </citation>
    <scope>NUCLEOTIDE SEQUENCE [LARGE SCALE GENOMIC DNA]</scope>
    <source>
        <strain evidence="4">5413 J-13</strain>
    </source>
</reference>
<keyword evidence="2" id="KW-0812">Transmembrane</keyword>
<dbReference type="AlphaFoldDB" id="A0A8T9T0V9"/>
<dbReference type="Proteomes" id="UP000829925">
    <property type="component" value="Chromosome"/>
</dbReference>
<protein>
    <submittedName>
        <fullName evidence="3">Uncharacterized protein</fullName>
    </submittedName>
</protein>